<evidence type="ECO:0000313" key="8">
    <source>
        <dbReference type="Ensembl" id="ENSOKIP00005006549.1"/>
    </source>
</evidence>
<proteinExistence type="inferred from homology"/>
<feature type="compositionally biased region" description="Polar residues" evidence="4">
    <location>
        <begin position="972"/>
        <end position="985"/>
    </location>
</feature>
<feature type="compositionally biased region" description="Low complexity" evidence="4">
    <location>
        <begin position="886"/>
        <end position="896"/>
    </location>
</feature>
<keyword evidence="2" id="KW-0653">Protein transport</keyword>
<evidence type="ECO:0000256" key="1">
    <source>
        <dbReference type="ARBA" id="ARBA00022448"/>
    </source>
</evidence>
<dbReference type="InterPro" id="IPR007249">
    <property type="entry name" value="DOP1_N"/>
</dbReference>
<evidence type="ECO:0000256" key="2">
    <source>
        <dbReference type="ARBA" id="ARBA00022927"/>
    </source>
</evidence>
<feature type="domain" description="DOP1 N-terminal" evidence="5">
    <location>
        <begin position="12"/>
        <end position="303"/>
    </location>
</feature>
<feature type="region of interest" description="Disordered" evidence="4">
    <location>
        <begin position="883"/>
        <end position="907"/>
    </location>
</feature>
<name>A0A8C7CMY3_ONCKI</name>
<protein>
    <submittedName>
        <fullName evidence="8">DOP1 leucine zipper like protein B</fullName>
    </submittedName>
</protein>
<organism evidence="8 9">
    <name type="scientific">Oncorhynchus kisutch</name>
    <name type="common">Coho salmon</name>
    <name type="synonym">Salmo kisutch</name>
    <dbReference type="NCBI Taxonomy" id="8019"/>
    <lineage>
        <taxon>Eukaryota</taxon>
        <taxon>Metazoa</taxon>
        <taxon>Chordata</taxon>
        <taxon>Craniata</taxon>
        <taxon>Vertebrata</taxon>
        <taxon>Euteleostomi</taxon>
        <taxon>Actinopterygii</taxon>
        <taxon>Neopterygii</taxon>
        <taxon>Teleostei</taxon>
        <taxon>Protacanthopterygii</taxon>
        <taxon>Salmoniformes</taxon>
        <taxon>Salmonidae</taxon>
        <taxon>Salmoninae</taxon>
        <taxon>Oncorhynchus</taxon>
    </lineage>
</organism>
<evidence type="ECO:0000313" key="9">
    <source>
        <dbReference type="Proteomes" id="UP000694557"/>
    </source>
</evidence>
<dbReference type="PANTHER" id="PTHR14042:SF23">
    <property type="entry name" value="PROTEIN DOPEY-2"/>
    <property type="match status" value="1"/>
</dbReference>
<feature type="domain" description="DOP1-like C-terminal" evidence="6">
    <location>
        <begin position="1588"/>
        <end position="2062"/>
    </location>
</feature>
<feature type="region of interest" description="Disordered" evidence="4">
    <location>
        <begin position="927"/>
        <end position="986"/>
    </location>
</feature>
<dbReference type="InterPro" id="IPR056459">
    <property type="entry name" value="TPR_DOP1"/>
</dbReference>
<evidence type="ECO:0000256" key="4">
    <source>
        <dbReference type="SAM" id="MobiDB-lite"/>
    </source>
</evidence>
<dbReference type="SUPFAM" id="SSF48371">
    <property type="entry name" value="ARM repeat"/>
    <property type="match status" value="1"/>
</dbReference>
<evidence type="ECO:0000259" key="7">
    <source>
        <dbReference type="Pfam" id="PF24601"/>
    </source>
</evidence>
<evidence type="ECO:0000259" key="5">
    <source>
        <dbReference type="Pfam" id="PF04118"/>
    </source>
</evidence>
<dbReference type="Pfam" id="PF24598">
    <property type="entry name" value="DOP1_C"/>
    <property type="match status" value="1"/>
</dbReference>
<dbReference type="PANTHER" id="PTHR14042">
    <property type="entry name" value="DOPEY-RELATED"/>
    <property type="match status" value="1"/>
</dbReference>
<gene>
    <name evidence="8" type="primary">DOP1B</name>
    <name evidence="8" type="synonym">LOC109869596</name>
</gene>
<dbReference type="Ensembl" id="ENSOKIT00005007000.1">
    <property type="protein sequence ID" value="ENSOKIP00005006549.1"/>
    <property type="gene ID" value="ENSOKIG00005002981.1"/>
</dbReference>
<dbReference type="Pfam" id="PF04118">
    <property type="entry name" value="Dopey_N"/>
    <property type="match status" value="1"/>
</dbReference>
<sequence length="2107" mass="234700">MDPEEQELQNDYRYRSYAAVIEKALRNFESSSEWADLISSLGKLNKALQSNLRYSLLPKRLIIGKRLAQCLHPALPSGVHIKALETYEVIFKIIGTKWLAKDLFIYSSGLFPLLGHAAMAVKPALLTLYERYYLPLQRALLPSLQAFITGLLPGLEEGAEVYDRTDALLLRLSMLVGQQVFYGALWGSVLVSPLVRLPASLFIVTHFDRLTPPHQQTRMLGYDNRLVVKALCLSLQDSNVLVQRNMLEILLFFFSLATCLDPTQGSIPMTREDTIRVVSAASLTLLRRDMSLNRRLYAWLLGSLVWIDMHHGPLIVGSVLLEVVRAFYSYCREMLGEESITKDGTKNKNASEIIKTVNMLVSSMNSEFLWDYITCHFCTCLSDPADLPPPPLQYHSDSPAPSVTEISTLIIFLLDVIPLELHADIQSQFLPQMLGRMLHALRTHMTCLDLSELTQGLRTCFKVLSKIQMPVTYMDMEVESESQSQKVKSPTQEESLQFVPGESPFPLLRSEDSGLGISASPSELHLLPGVGLSPEGVGIVKECQGVWRKGGNVETMTQSELFTPNKHKPRSISDPPVPDLPVPPTEKKKGRVGTGGGVDWGAGYMPRGRAEISEECRQAFTAACHLLLECTTFPLYLSEEESQVDVGCLPLWLRSLMTLCCLSRDYQVQHTAVSSLLELINHSQSLALVIQDKTRRYQASNANPLSGRLQMVTVPPIYPGLLSAIEQSTDFYQRVAQVLWGQLDVERREQHTSCVALFYRLHCLAPSASICEDIVCQALLHRDKAVRLEALHRFSVLWHLTRENQSNRTMSLNRSFDRSLCVVVDCLNSPDGSVSAAAQCWLVRALSLQDVVRILEPVLLLLLHPSTQRCTIQSVKQNLTADLNSRSRSTTKGSTGAMATSTQPDEGTLGHMILVDREALWGELERDPETTNPAADSTGVSCSESEATEGEDELEEEEEEESEHTESADTSGAQVSTENSSSATYGCSVEEGGVVSCLRRVESEHTQVSDSLSSEEDDLEREAMAQSRLLKQEREKREVIDSLFRHVLLYSMPGGWPRLLHGLALLDSLLRSSAQRPLVDALSSTSLDTSSAAHLNLVSNLLQRHQQAQDGRGFHGRLLSPTSSPSIPPSLLIELLVSLCLRFLHSHYPSYLTLGPRELQGNREVQVKSVGVLTRLVTQLGCVVWGQRDSSTLQEAGVGPEAIRKLLARCKVQQYALLTLSASMYISQKGVEKDSALGGLNLFDEQVGLSEESLVNLGGEGGQEQYPLQMELLKLLQALIVLEYYVWPGGSGSTPHPDEPRVLFQQSIKAAQYVQTQPITAQGMFVSAAARALQPQYGYAMHPHWVALLCSSLPYLGRSLGIIVAPLITQICRNLDELVKQYDHDGGKATQSSRKENVAPDYPLTLLEGLTTLTHHCLLDNKKSLVACDPADVRNARNAVIKELPHMLSSMALLWGVVKREESQRRGSDSAQTTRHPSTSVYFRSSKILRQRVLEFLTPLTGQYGVQLMASVGAVWSSRRSKRHTTNKILPVSSESHLTIVDLVKSLGTLHTDNILQMVKEVVKKPHQIKGDQKSTLVDIPMLQFSYAYTQSIPAQALQENVAPLLSLLRESVQLNLAPPGHFLLLGILNDFVNRLSNLDNKKDTRDMQEVTQKILEAVGGVAGSSLEQTSWLSRNLEVKNQPQVCPETEEPSIELNLDLYDSEAQASTMVSSSAPSVYSVQALALLAEVLAPLLDMVYRSDEKEKAVPLISRLMYYVFPYLKNHSAYNMPSFGAGAQLLSNLSGYAYTKRAWKKEAFELYMDPLFFTMDVSCAPHWRAIIDHLLTHEKTMFKDLMSMQSSSLKLFPSAEQKPMLLKRQAFAMFSGELDQYHLYLPLIQERLTEALRIGQTPSVSAQMFLTFRVLMLRISPQHLTSLWPIMVTELIHTFVRLEKALLTKVVRGSMGIGPLTFPQPELDMYLSACKFLDTALAFPPEKMPLFQMYRWAFVPEVDMSRYSGPENGLLEGELECKPHVVKVLEALHQRYGALSDESSTERLEIPLLTHRSLSSITQLVPFLHTLCCSFQGTPPSSPADYPVADYPTASAHQVLKRLEHITEGEFLDSMES</sequence>
<reference evidence="8" key="1">
    <citation type="submission" date="2025-08" db="UniProtKB">
        <authorList>
            <consortium name="Ensembl"/>
        </authorList>
    </citation>
    <scope>IDENTIFICATION</scope>
</reference>
<keyword evidence="1" id="KW-0813">Transport</keyword>
<dbReference type="InterPro" id="IPR040314">
    <property type="entry name" value="DOP1"/>
</dbReference>
<dbReference type="Pfam" id="PF24601">
    <property type="entry name" value="TPR_DOP1"/>
    <property type="match status" value="1"/>
</dbReference>
<dbReference type="GeneTree" id="ENSGT00390000016421"/>
<dbReference type="Proteomes" id="UP000694557">
    <property type="component" value="Unassembled WGS sequence"/>
</dbReference>
<keyword evidence="9" id="KW-1185">Reference proteome</keyword>
<accession>A0A8C7CMY3</accession>
<feature type="compositionally biased region" description="Pro residues" evidence="4">
    <location>
        <begin position="575"/>
        <end position="584"/>
    </location>
</feature>
<feature type="compositionally biased region" description="Polar residues" evidence="4">
    <location>
        <begin position="930"/>
        <end position="942"/>
    </location>
</feature>
<comment type="similarity">
    <text evidence="3">Belongs to the DOP1 family.</text>
</comment>
<dbReference type="GO" id="GO:0006895">
    <property type="term" value="P:Golgi to endosome transport"/>
    <property type="evidence" value="ECO:0007669"/>
    <property type="project" value="InterPro"/>
</dbReference>
<evidence type="ECO:0000259" key="6">
    <source>
        <dbReference type="Pfam" id="PF24598"/>
    </source>
</evidence>
<feature type="domain" description="DOP1-like TPR" evidence="7">
    <location>
        <begin position="1042"/>
        <end position="1420"/>
    </location>
</feature>
<dbReference type="GO" id="GO:0005768">
    <property type="term" value="C:endosome"/>
    <property type="evidence" value="ECO:0007669"/>
    <property type="project" value="TreeGrafter"/>
</dbReference>
<dbReference type="GO" id="GO:0005829">
    <property type="term" value="C:cytosol"/>
    <property type="evidence" value="ECO:0007669"/>
    <property type="project" value="GOC"/>
</dbReference>
<dbReference type="GO" id="GO:0015031">
    <property type="term" value="P:protein transport"/>
    <property type="evidence" value="ECO:0007669"/>
    <property type="project" value="UniProtKB-KW"/>
</dbReference>
<feature type="compositionally biased region" description="Acidic residues" evidence="4">
    <location>
        <begin position="946"/>
        <end position="963"/>
    </location>
</feature>
<reference evidence="8" key="2">
    <citation type="submission" date="2025-09" db="UniProtKB">
        <authorList>
            <consortium name="Ensembl"/>
        </authorList>
    </citation>
    <scope>IDENTIFICATION</scope>
</reference>
<evidence type="ECO:0000256" key="3">
    <source>
        <dbReference type="ARBA" id="ARBA00046326"/>
    </source>
</evidence>
<feature type="region of interest" description="Disordered" evidence="4">
    <location>
        <begin position="561"/>
        <end position="596"/>
    </location>
</feature>
<dbReference type="GO" id="GO:0005802">
    <property type="term" value="C:trans-Golgi network"/>
    <property type="evidence" value="ECO:0007669"/>
    <property type="project" value="TreeGrafter"/>
</dbReference>
<dbReference type="InterPro" id="IPR016024">
    <property type="entry name" value="ARM-type_fold"/>
</dbReference>
<dbReference type="InterPro" id="IPR056457">
    <property type="entry name" value="DOP1_C"/>
</dbReference>